<comment type="caution">
    <text evidence="1">The sequence shown here is derived from an EMBL/GenBank/DDBJ whole genome shotgun (WGS) entry which is preliminary data.</text>
</comment>
<dbReference type="RefSeq" id="WP_118698923.1">
    <property type="nucleotide sequence ID" value="NZ_JBBMEI010000104.1"/>
</dbReference>
<evidence type="ECO:0000313" key="2">
    <source>
        <dbReference type="Proteomes" id="UP001446032"/>
    </source>
</evidence>
<dbReference type="Proteomes" id="UP001446032">
    <property type="component" value="Unassembled WGS sequence"/>
</dbReference>
<dbReference type="EMBL" id="JBBMEI010000104">
    <property type="protein sequence ID" value="MEQ2360159.1"/>
    <property type="molecule type" value="Genomic_DNA"/>
</dbReference>
<sequence length="111" mass="12918">MTDYEQIFLSSGQEKQKLTIALKRFIETEDPDWKARYQSYLRTRFRPAMTELIHGGDLARIRNLCAFAPLTAPALEQFIQEASICGRTEILAFLLRLKKDSFGFHDRDFSL</sequence>
<proteinExistence type="predicted"/>
<keyword evidence="2" id="KW-1185">Reference proteome</keyword>
<protein>
    <submittedName>
        <fullName evidence="1">Uncharacterized protein</fullName>
    </submittedName>
</protein>
<organism evidence="1 2">
    <name type="scientific">Blautia intestinihominis</name>
    <dbReference type="NCBI Taxonomy" id="3133152"/>
    <lineage>
        <taxon>Bacteria</taxon>
        <taxon>Bacillati</taxon>
        <taxon>Bacillota</taxon>
        <taxon>Clostridia</taxon>
        <taxon>Lachnospirales</taxon>
        <taxon>Lachnospiraceae</taxon>
        <taxon>Blautia</taxon>
    </lineage>
</organism>
<gene>
    <name evidence="1" type="ORF">WMO75_17880</name>
</gene>
<reference evidence="1 2" key="1">
    <citation type="submission" date="2024-03" db="EMBL/GenBank/DDBJ databases">
        <title>Human intestinal bacterial collection.</title>
        <authorList>
            <person name="Pauvert C."/>
            <person name="Hitch T.C.A."/>
            <person name="Clavel T."/>
        </authorList>
    </citation>
    <scope>NUCLEOTIDE SEQUENCE [LARGE SCALE GENOMIC DNA]</scope>
    <source>
        <strain evidence="1 2">CLA-AA-H95</strain>
    </source>
</reference>
<accession>A0ABV1APP6</accession>
<name>A0ABV1APP6_9FIRM</name>
<evidence type="ECO:0000313" key="1">
    <source>
        <dbReference type="EMBL" id="MEQ2360159.1"/>
    </source>
</evidence>